<evidence type="ECO:0000256" key="7">
    <source>
        <dbReference type="ARBA" id="ARBA00023136"/>
    </source>
</evidence>
<comment type="similarity">
    <text evidence="2">Belongs to the amino acid-polyamine-organocation (APC) superfamily. Amino acid transporter (AAT) (TC 2.A.3.1) family.</text>
</comment>
<organism evidence="10 11">
    <name type="scientific">Leucobacter tardus</name>
    <dbReference type="NCBI Taxonomy" id="501483"/>
    <lineage>
        <taxon>Bacteria</taxon>
        <taxon>Bacillati</taxon>
        <taxon>Actinomycetota</taxon>
        <taxon>Actinomycetes</taxon>
        <taxon>Micrococcales</taxon>
        <taxon>Microbacteriaceae</taxon>
        <taxon>Leucobacter</taxon>
    </lineage>
</organism>
<dbReference type="RefSeq" id="WP_208236477.1">
    <property type="nucleotide sequence ID" value="NZ_BAAAQU010000001.1"/>
</dbReference>
<dbReference type="AlphaFoldDB" id="A0A939QCV8"/>
<keyword evidence="6 8" id="KW-1133">Transmembrane helix</keyword>
<dbReference type="PANTHER" id="PTHR43495:SF5">
    <property type="entry name" value="GAMMA-AMINOBUTYRIC ACID PERMEASE"/>
    <property type="match status" value="1"/>
</dbReference>
<comment type="caution">
    <text evidence="10">The sequence shown here is derived from an EMBL/GenBank/DDBJ whole genome shotgun (WGS) entry which is preliminary data.</text>
</comment>
<dbReference type="PROSITE" id="PS00218">
    <property type="entry name" value="AMINO_ACID_PERMEASE_1"/>
    <property type="match status" value="1"/>
</dbReference>
<dbReference type="EMBL" id="JAGFBF010000001">
    <property type="protein sequence ID" value="MBO2988818.1"/>
    <property type="molecule type" value="Genomic_DNA"/>
</dbReference>
<proteinExistence type="inferred from homology"/>
<feature type="transmembrane region" description="Helical" evidence="8">
    <location>
        <begin position="282"/>
        <end position="304"/>
    </location>
</feature>
<gene>
    <name evidence="10" type="ORF">J4H85_02230</name>
</gene>
<feature type="transmembrane region" description="Helical" evidence="8">
    <location>
        <begin position="331"/>
        <end position="352"/>
    </location>
</feature>
<evidence type="ECO:0000256" key="6">
    <source>
        <dbReference type="ARBA" id="ARBA00022989"/>
    </source>
</evidence>
<dbReference type="GO" id="GO:0006865">
    <property type="term" value="P:amino acid transport"/>
    <property type="evidence" value="ECO:0007669"/>
    <property type="project" value="UniProtKB-KW"/>
</dbReference>
<feature type="transmembrane region" description="Helical" evidence="8">
    <location>
        <begin position="358"/>
        <end position="380"/>
    </location>
</feature>
<evidence type="ECO:0000259" key="9">
    <source>
        <dbReference type="Pfam" id="PF00324"/>
    </source>
</evidence>
<evidence type="ECO:0000256" key="2">
    <source>
        <dbReference type="ARBA" id="ARBA00008583"/>
    </source>
</evidence>
<dbReference type="GO" id="GO:0055085">
    <property type="term" value="P:transmembrane transport"/>
    <property type="evidence" value="ECO:0007669"/>
    <property type="project" value="InterPro"/>
</dbReference>
<dbReference type="InterPro" id="IPR004840">
    <property type="entry name" value="Amino_acid_permease_CS"/>
</dbReference>
<keyword evidence="11" id="KW-1185">Reference proteome</keyword>
<feature type="transmembrane region" description="Helical" evidence="8">
    <location>
        <begin position="198"/>
        <end position="220"/>
    </location>
</feature>
<feature type="transmembrane region" description="Helical" evidence="8">
    <location>
        <begin position="20"/>
        <end position="39"/>
    </location>
</feature>
<keyword evidence="3" id="KW-0813">Transport</keyword>
<feature type="transmembrane region" description="Helical" evidence="8">
    <location>
        <begin position="96"/>
        <end position="117"/>
    </location>
</feature>
<dbReference type="Pfam" id="PF00324">
    <property type="entry name" value="AA_permease"/>
    <property type="match status" value="1"/>
</dbReference>
<protein>
    <submittedName>
        <fullName evidence="10">Amino acid permease</fullName>
    </submittedName>
</protein>
<feature type="transmembrane region" description="Helical" evidence="8">
    <location>
        <begin position="45"/>
        <end position="64"/>
    </location>
</feature>
<feature type="transmembrane region" description="Helical" evidence="8">
    <location>
        <begin position="159"/>
        <end position="178"/>
    </location>
</feature>
<feature type="domain" description="Amino acid permease/ SLC12A" evidence="9">
    <location>
        <begin position="17"/>
        <end position="432"/>
    </location>
</feature>
<dbReference type="Proteomes" id="UP000668403">
    <property type="component" value="Unassembled WGS sequence"/>
</dbReference>
<evidence type="ECO:0000256" key="3">
    <source>
        <dbReference type="ARBA" id="ARBA00022448"/>
    </source>
</evidence>
<dbReference type="FunFam" id="1.20.1740.10:FF:000001">
    <property type="entry name" value="Amino acid permease"/>
    <property type="match status" value="1"/>
</dbReference>
<evidence type="ECO:0000256" key="8">
    <source>
        <dbReference type="SAM" id="Phobius"/>
    </source>
</evidence>
<keyword evidence="5" id="KW-0029">Amino-acid transport</keyword>
<evidence type="ECO:0000313" key="11">
    <source>
        <dbReference type="Proteomes" id="UP000668403"/>
    </source>
</evidence>
<keyword evidence="4 8" id="KW-0812">Transmembrane</keyword>
<dbReference type="GO" id="GO:0016020">
    <property type="term" value="C:membrane"/>
    <property type="evidence" value="ECO:0007669"/>
    <property type="project" value="UniProtKB-SubCell"/>
</dbReference>
<keyword evidence="7 8" id="KW-0472">Membrane</keyword>
<evidence type="ECO:0000256" key="1">
    <source>
        <dbReference type="ARBA" id="ARBA00004141"/>
    </source>
</evidence>
<dbReference type="InterPro" id="IPR004841">
    <property type="entry name" value="AA-permease/SLC12A_dom"/>
</dbReference>
<evidence type="ECO:0000256" key="5">
    <source>
        <dbReference type="ARBA" id="ARBA00022970"/>
    </source>
</evidence>
<feature type="transmembrane region" description="Helical" evidence="8">
    <location>
        <begin position="123"/>
        <end position="147"/>
    </location>
</feature>
<evidence type="ECO:0000313" key="10">
    <source>
        <dbReference type="EMBL" id="MBO2988818.1"/>
    </source>
</evidence>
<comment type="subcellular location">
    <subcellularLocation>
        <location evidence="1">Membrane</location>
        <topology evidence="1">Multi-pass membrane protein</topology>
    </subcellularLocation>
</comment>
<dbReference type="PIRSF" id="PIRSF006060">
    <property type="entry name" value="AA_transporter"/>
    <property type="match status" value="1"/>
</dbReference>
<feature type="transmembrane region" description="Helical" evidence="8">
    <location>
        <begin position="241"/>
        <end position="262"/>
    </location>
</feature>
<sequence length="471" mass="49264">MSSDSPRDLAHALRPRHLSMIALGGVIGAGLLVASSGAIVSAGPAVVLTYAGGGLLVVLVMRMLGEMASVSPETGSFSAYASRFIGPWAGTAVGWLYWWFWSVTVGIEATAAAVILADWVPALPQWVCALALTVIFLGVNLISVGSFGEFEFWFSSIKVGTIVAFLIVGILLIAQVIPNGTASAANLAGSDSGGFMPYGIGGVLAAFLPVMFSMFGAEVATIAAGESMHPRAAVRKAVNSVVARILLFYIGSMLVIVTVLPWNRIEAGVSPFVTVLDAAGFGWAGTVMNVIVFTALFSTLNAALYSSSRMVFSLAERGAAPRRLARVSRRATPSSAILFSAIIGLVCVALNYAAPDAVFSFLVNSTGALVIVIWAAIAVSQLRSRRVLARQGIDAVAQEGVSRTWGFPVVNWMVIAALAGLLISMFFAGGQRLIEVTASAVVIALAVTVGVAVQRRGLRSDQEPAERRARL</sequence>
<name>A0A939QCV8_9MICO</name>
<evidence type="ECO:0000256" key="4">
    <source>
        <dbReference type="ARBA" id="ARBA00022692"/>
    </source>
</evidence>
<feature type="transmembrane region" description="Helical" evidence="8">
    <location>
        <begin position="409"/>
        <end position="427"/>
    </location>
</feature>
<reference evidence="10" key="1">
    <citation type="submission" date="2021-03" db="EMBL/GenBank/DDBJ databases">
        <title>Leucobacter chromiisoli sp. nov., isolated from chromium-containing soil of chemical plant.</title>
        <authorList>
            <person name="Xu Z."/>
        </authorList>
    </citation>
    <scope>NUCLEOTIDE SEQUENCE</scope>
    <source>
        <strain evidence="10">K 70/01</strain>
    </source>
</reference>
<dbReference type="PANTHER" id="PTHR43495">
    <property type="entry name" value="GABA PERMEASE"/>
    <property type="match status" value="1"/>
</dbReference>
<feature type="transmembrane region" description="Helical" evidence="8">
    <location>
        <begin position="433"/>
        <end position="453"/>
    </location>
</feature>
<dbReference type="Gene3D" id="1.20.1740.10">
    <property type="entry name" value="Amino acid/polyamine transporter I"/>
    <property type="match status" value="1"/>
</dbReference>
<accession>A0A939QCV8</accession>